<name>A0AAV2UT19_LEGPN</name>
<sequence length="249" mass="29347">MESELIEFPQWLVPAIKIKVKEFLSSLQNMSEVFSHEPSSFYYLFANDQLQNFKRFQSIYTSTHMKDIWVELYKISSEATEELATDFFTFEHAYSQIIFMHESNVEKILKSKIALKRLQEALEIIPTENDSPFDHVSTSMPKEFPDMLNIFIENLKEKINKFELNESNISYYSTYLCPITKKFKGSLGLRTFFVHKLYLFFQKHYGAPMYSKIATIIFVIFGEALDSNHVLKLCKDANKHLGEDYIFRK</sequence>
<dbReference type="RefSeq" id="WP_014840788.1">
    <property type="nucleotide sequence ID" value="NC_018139.1"/>
</dbReference>
<organism evidence="1 2">
    <name type="scientific">Legionella pneumophila subsp. pneumophila</name>
    <dbReference type="NCBI Taxonomy" id="91891"/>
    <lineage>
        <taxon>Bacteria</taxon>
        <taxon>Pseudomonadati</taxon>
        <taxon>Pseudomonadota</taxon>
        <taxon>Gammaproteobacteria</taxon>
        <taxon>Legionellales</taxon>
        <taxon>Legionellaceae</taxon>
        <taxon>Legionella</taxon>
    </lineage>
</organism>
<evidence type="ECO:0000313" key="1">
    <source>
        <dbReference type="EMBL" id="CCD04288.1"/>
    </source>
</evidence>
<evidence type="ECO:0000313" key="2">
    <source>
        <dbReference type="Proteomes" id="UP000010102"/>
    </source>
</evidence>
<protein>
    <submittedName>
        <fullName evidence="1">Uncharacterized protein</fullName>
    </submittedName>
</protein>
<dbReference type="KEGG" id="lpo:LPO_0156"/>
<dbReference type="EMBL" id="FQ958210">
    <property type="protein sequence ID" value="CCD04288.1"/>
    <property type="molecule type" value="Genomic_DNA"/>
</dbReference>
<dbReference type="Proteomes" id="UP000010102">
    <property type="component" value="Chromosome"/>
</dbReference>
<dbReference type="AlphaFoldDB" id="A0AAV2UT19"/>
<proteinExistence type="predicted"/>
<reference evidence="1 2" key="1">
    <citation type="submission" date="2011-07" db="EMBL/GenBank/DDBJ databases">
        <authorList>
            <person name="Genoscope - CEA"/>
        </authorList>
    </citation>
    <scope>NUCLEOTIDE SEQUENCE [LARGE SCALE GENOMIC DNA]</scope>
    <source>
        <strain evidence="2">lorraine</strain>
    </source>
</reference>
<gene>
    <name evidence="1" type="ORF">LPO_0156</name>
</gene>
<accession>A0AAV2UT19</accession>